<dbReference type="GO" id="GO:0140359">
    <property type="term" value="F:ABC-type transporter activity"/>
    <property type="evidence" value="ECO:0007669"/>
    <property type="project" value="InterPro"/>
</dbReference>
<dbReference type="InterPro" id="IPR015860">
    <property type="entry name" value="ABC_transpr_TagH-like"/>
</dbReference>
<feature type="domain" description="ABC transporter" evidence="5">
    <location>
        <begin position="26"/>
        <end position="255"/>
    </location>
</feature>
<dbReference type="AlphaFoldDB" id="A0A2P7QNW2"/>
<sequence>MSDAPILAVTGLSKRYSRELRSALAYGIRDIAREFLPGRPAALRPNEFWALDDIHFSLGRGEALAVVGHNGAGKSTLLKLLFGLVKPDRGEIAIRGRAEALIELGTGFNPVLSGRENVRVSAAYHALDRRAADRLVDDVADFAELGAFFDAPVQSFSSGMKARLAYAVIAHLKPDLLLVDEALAVGDAAFQRKCVAHMRSYLAEGGSLLLVSHSLHQIQAVCDRGILLEQGRLVFEGSAVETLHRMFETRPVERGPSAAPGPSDEAPVAIEALLVEGEAQEGVATDQGMRLTVRYQCRQPVTILWVFAIWTDDQWTCVTGAVAAAPTRLEPGRGELHCVVPRLPLLPGHYVVKCSFNDAATLLPLALHGWKDAGTGITVKGEPTATAVAMARMNALVKIDVDWR</sequence>
<dbReference type="PROSITE" id="PS50893">
    <property type="entry name" value="ABC_TRANSPORTER_2"/>
    <property type="match status" value="1"/>
</dbReference>
<dbReference type="InterPro" id="IPR027417">
    <property type="entry name" value="P-loop_NTPase"/>
</dbReference>
<dbReference type="RefSeq" id="WP_106513541.1">
    <property type="nucleotide sequence ID" value="NZ_PXYI01000004.1"/>
</dbReference>
<dbReference type="PANTHER" id="PTHR46743:SF2">
    <property type="entry name" value="TEICHOIC ACIDS EXPORT ATP-BINDING PROTEIN TAGH"/>
    <property type="match status" value="1"/>
</dbReference>
<comment type="similarity">
    <text evidence="1">Belongs to the ABC transporter superfamily.</text>
</comment>
<comment type="caution">
    <text evidence="6">The sequence shown here is derived from an EMBL/GenBank/DDBJ whole genome shotgun (WGS) entry which is preliminary data.</text>
</comment>
<keyword evidence="7" id="KW-1185">Reference proteome</keyword>
<keyword evidence="4" id="KW-0067">ATP-binding</keyword>
<keyword evidence="2" id="KW-0813">Transport</keyword>
<dbReference type="InterPro" id="IPR003593">
    <property type="entry name" value="AAA+_ATPase"/>
</dbReference>
<dbReference type="InterPro" id="IPR050683">
    <property type="entry name" value="Bact_Polysacc_Export_ATP-bd"/>
</dbReference>
<evidence type="ECO:0000313" key="7">
    <source>
        <dbReference type="Proteomes" id="UP000241167"/>
    </source>
</evidence>
<dbReference type="EMBL" id="PXYI01000004">
    <property type="protein sequence ID" value="PSJ39646.1"/>
    <property type="molecule type" value="Genomic_DNA"/>
</dbReference>
<dbReference type="CDD" id="cd03220">
    <property type="entry name" value="ABC_KpsT_Wzt"/>
    <property type="match status" value="1"/>
</dbReference>
<accession>A0A2P7QNW2</accession>
<proteinExistence type="inferred from homology"/>
<protein>
    <recommendedName>
        <fullName evidence="5">ABC transporter domain-containing protein</fullName>
    </recommendedName>
</protein>
<evidence type="ECO:0000259" key="5">
    <source>
        <dbReference type="PROSITE" id="PS50893"/>
    </source>
</evidence>
<dbReference type="SUPFAM" id="SSF52540">
    <property type="entry name" value="P-loop containing nucleoside triphosphate hydrolases"/>
    <property type="match status" value="1"/>
</dbReference>
<dbReference type="Pfam" id="PF00005">
    <property type="entry name" value="ABC_tran"/>
    <property type="match status" value="1"/>
</dbReference>
<dbReference type="SMART" id="SM00382">
    <property type="entry name" value="AAA"/>
    <property type="match status" value="1"/>
</dbReference>
<keyword evidence="3" id="KW-0547">Nucleotide-binding</keyword>
<dbReference type="GO" id="GO:0016887">
    <property type="term" value="F:ATP hydrolysis activity"/>
    <property type="evidence" value="ECO:0007669"/>
    <property type="project" value="InterPro"/>
</dbReference>
<organism evidence="6 7">
    <name type="scientific">Allosphingosinicella deserti</name>
    <dbReference type="NCBI Taxonomy" id="2116704"/>
    <lineage>
        <taxon>Bacteria</taxon>
        <taxon>Pseudomonadati</taxon>
        <taxon>Pseudomonadota</taxon>
        <taxon>Alphaproteobacteria</taxon>
        <taxon>Sphingomonadales</taxon>
        <taxon>Sphingomonadaceae</taxon>
        <taxon>Allosphingosinicella</taxon>
    </lineage>
</organism>
<name>A0A2P7QNW2_9SPHN</name>
<dbReference type="Proteomes" id="UP000241167">
    <property type="component" value="Unassembled WGS sequence"/>
</dbReference>
<evidence type="ECO:0000256" key="2">
    <source>
        <dbReference type="ARBA" id="ARBA00022448"/>
    </source>
</evidence>
<dbReference type="GO" id="GO:0016020">
    <property type="term" value="C:membrane"/>
    <property type="evidence" value="ECO:0007669"/>
    <property type="project" value="InterPro"/>
</dbReference>
<dbReference type="PANTHER" id="PTHR46743">
    <property type="entry name" value="TEICHOIC ACIDS EXPORT ATP-BINDING PROTEIN TAGH"/>
    <property type="match status" value="1"/>
</dbReference>
<reference evidence="6 7" key="1">
    <citation type="submission" date="2018-03" db="EMBL/GenBank/DDBJ databases">
        <title>The draft genome of Sphingosinicella sp. GL-C-18.</title>
        <authorList>
            <person name="Liu L."/>
            <person name="Li L."/>
            <person name="Liang L."/>
            <person name="Zhang X."/>
            <person name="Wang T."/>
        </authorList>
    </citation>
    <scope>NUCLEOTIDE SEQUENCE [LARGE SCALE GENOMIC DNA]</scope>
    <source>
        <strain evidence="6 7">GL-C-18</strain>
    </source>
</reference>
<evidence type="ECO:0000256" key="4">
    <source>
        <dbReference type="ARBA" id="ARBA00022840"/>
    </source>
</evidence>
<dbReference type="OrthoDB" id="9778870at2"/>
<evidence type="ECO:0000256" key="1">
    <source>
        <dbReference type="ARBA" id="ARBA00005417"/>
    </source>
</evidence>
<dbReference type="GO" id="GO:0005524">
    <property type="term" value="F:ATP binding"/>
    <property type="evidence" value="ECO:0007669"/>
    <property type="project" value="UniProtKB-KW"/>
</dbReference>
<evidence type="ECO:0000313" key="6">
    <source>
        <dbReference type="EMBL" id="PSJ39646.1"/>
    </source>
</evidence>
<dbReference type="InterPro" id="IPR003439">
    <property type="entry name" value="ABC_transporter-like_ATP-bd"/>
</dbReference>
<evidence type="ECO:0000256" key="3">
    <source>
        <dbReference type="ARBA" id="ARBA00022741"/>
    </source>
</evidence>
<dbReference type="Gene3D" id="3.40.50.300">
    <property type="entry name" value="P-loop containing nucleotide triphosphate hydrolases"/>
    <property type="match status" value="1"/>
</dbReference>
<gene>
    <name evidence="6" type="ORF">C7I55_13700</name>
</gene>